<evidence type="ECO:0000313" key="1">
    <source>
        <dbReference type="EMBL" id="GIP56156.1"/>
    </source>
</evidence>
<dbReference type="InterPro" id="IPR016181">
    <property type="entry name" value="Acyl_CoA_acyltransferase"/>
</dbReference>
<dbReference type="EMBL" id="BOSL01000033">
    <property type="protein sequence ID" value="GIP56156.1"/>
    <property type="molecule type" value="Genomic_DNA"/>
</dbReference>
<keyword evidence="2" id="KW-1185">Reference proteome</keyword>
<proteinExistence type="predicted"/>
<dbReference type="RefSeq" id="WP_213656825.1">
    <property type="nucleotide sequence ID" value="NZ_BOSL01000033.1"/>
</dbReference>
<reference evidence="1 2" key="1">
    <citation type="submission" date="2021-03" db="EMBL/GenBank/DDBJ databases">
        <title>Antimicrobial resistance genes in bacteria isolated from Japanese honey, and their potential for conferring macrolide and lincosamide resistance in the American foulbrood pathogen Paenibacillus larvae.</title>
        <authorList>
            <person name="Okamoto M."/>
            <person name="Kumagai M."/>
            <person name="Kanamori H."/>
            <person name="Takamatsu D."/>
        </authorList>
    </citation>
    <scope>NUCLEOTIDE SEQUENCE [LARGE SCALE GENOMIC DNA]</scope>
    <source>
        <strain evidence="1 2">J42TS3</strain>
    </source>
</reference>
<protein>
    <recommendedName>
        <fullName evidence="3">N-acetyltransferase domain-containing protein</fullName>
    </recommendedName>
</protein>
<name>A0ABQ4MJJ8_9BACL</name>
<gene>
    <name evidence="1" type="ORF">J42TS3_51910</name>
</gene>
<sequence>MYKLVETLEEEMIFNGIWTEAWLEQGFELEFAEKVLGRCLVYNEKDLPVATVEMKPYSIEADGLNRLAPFQAHPAILADPEHVVEVDKVALHKEHRGKNLDRLLATIVLFAESNKIRNYVTLLEPLLFRALKISFHVPMSKVGQRVFYKGADVIPAIIHASEFYENKERYDWFMETVNRQHMPVV</sequence>
<accession>A0ABQ4MJJ8</accession>
<dbReference type="Gene3D" id="3.40.630.30">
    <property type="match status" value="1"/>
</dbReference>
<evidence type="ECO:0008006" key="3">
    <source>
        <dbReference type="Google" id="ProtNLM"/>
    </source>
</evidence>
<dbReference type="Proteomes" id="UP000679992">
    <property type="component" value="Unassembled WGS sequence"/>
</dbReference>
<organism evidence="1 2">
    <name type="scientific">Paenibacillus vini</name>
    <dbReference type="NCBI Taxonomy" id="1476024"/>
    <lineage>
        <taxon>Bacteria</taxon>
        <taxon>Bacillati</taxon>
        <taxon>Bacillota</taxon>
        <taxon>Bacilli</taxon>
        <taxon>Bacillales</taxon>
        <taxon>Paenibacillaceae</taxon>
        <taxon>Paenibacillus</taxon>
    </lineage>
</organism>
<dbReference type="SUPFAM" id="SSF55729">
    <property type="entry name" value="Acyl-CoA N-acyltransferases (Nat)"/>
    <property type="match status" value="1"/>
</dbReference>
<evidence type="ECO:0000313" key="2">
    <source>
        <dbReference type="Proteomes" id="UP000679992"/>
    </source>
</evidence>
<comment type="caution">
    <text evidence="1">The sequence shown here is derived from an EMBL/GenBank/DDBJ whole genome shotgun (WGS) entry which is preliminary data.</text>
</comment>